<dbReference type="Pfam" id="PF00685">
    <property type="entry name" value="Sulfotransfer_1"/>
    <property type="match status" value="1"/>
</dbReference>
<dbReference type="OrthoDB" id="205623at2759"/>
<dbReference type="Gene3D" id="3.40.50.300">
    <property type="entry name" value="P-loop containing nucleotide triphosphate hydrolases"/>
    <property type="match status" value="1"/>
</dbReference>
<dbReference type="PANTHER" id="PTHR11783">
    <property type="entry name" value="SULFOTRANSFERASE SULT"/>
    <property type="match status" value="1"/>
</dbReference>
<organism evidence="6 7">
    <name type="scientific">Coffea arabica</name>
    <name type="common">Arabian coffee</name>
    <dbReference type="NCBI Taxonomy" id="13443"/>
    <lineage>
        <taxon>Eukaryota</taxon>
        <taxon>Viridiplantae</taxon>
        <taxon>Streptophyta</taxon>
        <taxon>Embryophyta</taxon>
        <taxon>Tracheophyta</taxon>
        <taxon>Spermatophyta</taxon>
        <taxon>Magnoliopsida</taxon>
        <taxon>eudicotyledons</taxon>
        <taxon>Gunneridae</taxon>
        <taxon>Pentapetalae</taxon>
        <taxon>asterids</taxon>
        <taxon>lamiids</taxon>
        <taxon>Gentianales</taxon>
        <taxon>Rubiaceae</taxon>
        <taxon>Ixoroideae</taxon>
        <taxon>Gardenieae complex</taxon>
        <taxon>Bertiereae - Coffeeae clade</taxon>
        <taxon>Coffeeae</taxon>
        <taxon>Coffea</taxon>
    </lineage>
</organism>
<dbReference type="Proteomes" id="UP001652660">
    <property type="component" value="Chromosome 11c"/>
</dbReference>
<evidence type="ECO:0000313" key="7">
    <source>
        <dbReference type="RefSeq" id="XP_027095476.1"/>
    </source>
</evidence>
<evidence type="ECO:0000256" key="1">
    <source>
        <dbReference type="ARBA" id="ARBA00005771"/>
    </source>
</evidence>
<dbReference type="SUPFAM" id="SSF52540">
    <property type="entry name" value="P-loop containing nucleoside triphosphate hydrolases"/>
    <property type="match status" value="1"/>
</dbReference>
<gene>
    <name evidence="7" type="primary">LOC113715466</name>
</gene>
<evidence type="ECO:0000256" key="4">
    <source>
        <dbReference type="SAM" id="SignalP"/>
    </source>
</evidence>
<dbReference type="EC" id="2.8.2.-" evidence="3"/>
<dbReference type="InterPro" id="IPR027417">
    <property type="entry name" value="P-loop_NTPase"/>
</dbReference>
<sequence>MLNISFWYYLLGSMSISQSSAAPKYLQEDEIVPECKDLLSTLPKEKGWAEPHLYKYQGFWYPAWQFQGVLECQQHFQAQDTDILLVSAPKCGTTWLKALAFTIINRNSHSIDDPGKHPLFYNNPHDLVHQIELESHIDNPIFNPSSPRLFATHLPYISLPKCAKNSECKLVYICRNPKDTFISLWHFMNELRLNHLASISLEVAFDKFCRGVSIFGPFWDHVSDYWEESRKRPNKVLFLKYEDMKEDPNLHVKRLAEFFGVPFSIEEATSGVVDGIIKLCSFENLSKLKVNKDGKLPSGVENKTFFRRGGVGDWKNYLWPVMVERLDYLTEEKFQGSGLHL</sequence>
<reference evidence="6" key="1">
    <citation type="journal article" date="2025" name="Foods">
        <title>Unveiling the Microbial Signatures of Arabica Coffee Cherries: Insights into Ripeness Specific Diversity, Functional Traits, and Implications for Quality and Safety.</title>
        <authorList>
            <consortium name="RefSeq"/>
            <person name="Tenea G.N."/>
            <person name="Cifuentes V."/>
            <person name="Reyes P."/>
            <person name="Cevallos-Vallejos M."/>
        </authorList>
    </citation>
    <scope>NUCLEOTIDE SEQUENCE [LARGE SCALE GENOMIC DNA]</scope>
</reference>
<evidence type="ECO:0000313" key="6">
    <source>
        <dbReference type="Proteomes" id="UP001652660"/>
    </source>
</evidence>
<dbReference type="InterPro" id="IPR000863">
    <property type="entry name" value="Sulfotransferase_dom"/>
</dbReference>
<dbReference type="AlphaFoldDB" id="A0A6P6UYH8"/>
<feature type="signal peptide" evidence="4">
    <location>
        <begin position="1"/>
        <end position="21"/>
    </location>
</feature>
<keyword evidence="4" id="KW-0732">Signal</keyword>
<dbReference type="GeneID" id="113715466"/>
<keyword evidence="6" id="KW-1185">Reference proteome</keyword>
<name>A0A6P6UYH8_COFAR</name>
<proteinExistence type="inferred from homology"/>
<evidence type="ECO:0000256" key="2">
    <source>
        <dbReference type="ARBA" id="ARBA00022679"/>
    </source>
</evidence>
<protein>
    <recommendedName>
        <fullName evidence="3">Sulfotransferase</fullName>
        <ecNumber evidence="3">2.8.2.-</ecNumber>
    </recommendedName>
</protein>
<reference evidence="7" key="2">
    <citation type="submission" date="2025-08" db="UniProtKB">
        <authorList>
            <consortium name="RefSeq"/>
        </authorList>
    </citation>
    <scope>IDENTIFICATION</scope>
    <source>
        <tissue evidence="7">Leaves</tissue>
    </source>
</reference>
<evidence type="ECO:0000256" key="3">
    <source>
        <dbReference type="RuleBase" id="RU361155"/>
    </source>
</evidence>
<evidence type="ECO:0000259" key="5">
    <source>
        <dbReference type="Pfam" id="PF00685"/>
    </source>
</evidence>
<dbReference type="GO" id="GO:0008146">
    <property type="term" value="F:sulfotransferase activity"/>
    <property type="evidence" value="ECO:0007669"/>
    <property type="project" value="InterPro"/>
</dbReference>
<feature type="domain" description="Sulfotransferase" evidence="5">
    <location>
        <begin position="80"/>
        <end position="338"/>
    </location>
</feature>
<keyword evidence="2 3" id="KW-0808">Transferase</keyword>
<dbReference type="RefSeq" id="XP_027095476.1">
    <property type="nucleotide sequence ID" value="XM_027239675.2"/>
</dbReference>
<accession>A0A6P6UYH8</accession>
<comment type="similarity">
    <text evidence="1 3">Belongs to the sulfotransferase 1 family.</text>
</comment>
<feature type="chain" id="PRO_5028265830" description="Sulfotransferase" evidence="4">
    <location>
        <begin position="22"/>
        <end position="341"/>
    </location>
</feature>